<feature type="transmembrane region" description="Helical" evidence="9">
    <location>
        <begin position="66"/>
        <end position="92"/>
    </location>
</feature>
<evidence type="ECO:0000256" key="9">
    <source>
        <dbReference type="RuleBase" id="RU351113"/>
    </source>
</evidence>
<dbReference type="AlphaFoldDB" id="A0A835CNL0"/>
<keyword evidence="5 9" id="KW-1133">Transmembrane helix</keyword>
<organism evidence="10 11">
    <name type="scientific">Aphidius gifuensis</name>
    <name type="common">Parasitoid wasp</name>
    <dbReference type="NCBI Taxonomy" id="684658"/>
    <lineage>
        <taxon>Eukaryota</taxon>
        <taxon>Metazoa</taxon>
        <taxon>Ecdysozoa</taxon>
        <taxon>Arthropoda</taxon>
        <taxon>Hexapoda</taxon>
        <taxon>Insecta</taxon>
        <taxon>Pterygota</taxon>
        <taxon>Neoptera</taxon>
        <taxon>Endopterygota</taxon>
        <taxon>Hymenoptera</taxon>
        <taxon>Apocrita</taxon>
        <taxon>Ichneumonoidea</taxon>
        <taxon>Braconidae</taxon>
        <taxon>Aphidiinae</taxon>
        <taxon>Aphidius</taxon>
    </lineage>
</organism>
<dbReference type="OrthoDB" id="7548151at2759"/>
<evidence type="ECO:0000256" key="5">
    <source>
        <dbReference type="ARBA" id="ARBA00022989"/>
    </source>
</evidence>
<comment type="caution">
    <text evidence="10">The sequence shown here is derived from an EMBL/GenBank/DDBJ whole genome shotgun (WGS) entry which is preliminary data.</text>
</comment>
<gene>
    <name evidence="10" type="ORF">HCN44_008303</name>
</gene>
<reference evidence="10 11" key="1">
    <citation type="submission" date="2020-08" db="EMBL/GenBank/DDBJ databases">
        <title>Aphidius gifuensis genome sequencing and assembly.</title>
        <authorList>
            <person name="Du Z."/>
        </authorList>
    </citation>
    <scope>NUCLEOTIDE SEQUENCE [LARGE SCALE GENOMIC DNA]</scope>
    <source>
        <strain evidence="10">YNYX2018</strain>
        <tissue evidence="10">Adults</tissue>
    </source>
</reference>
<name>A0A835CNL0_APHGI</name>
<evidence type="ECO:0000256" key="7">
    <source>
        <dbReference type="ARBA" id="ARBA00023170"/>
    </source>
</evidence>
<dbReference type="GO" id="GO:0007165">
    <property type="term" value="P:signal transduction"/>
    <property type="evidence" value="ECO:0007669"/>
    <property type="project" value="UniProtKB-KW"/>
</dbReference>
<comment type="similarity">
    <text evidence="9">Belongs to the insect chemoreceptor superfamily. Heteromeric odorant receptor channel (TC 1.A.69) family.</text>
</comment>
<dbReference type="GO" id="GO:0004984">
    <property type="term" value="F:olfactory receptor activity"/>
    <property type="evidence" value="ECO:0007669"/>
    <property type="project" value="InterPro"/>
</dbReference>
<evidence type="ECO:0000313" key="11">
    <source>
        <dbReference type="Proteomes" id="UP000639338"/>
    </source>
</evidence>
<comment type="subcellular location">
    <subcellularLocation>
        <location evidence="9">Cell membrane</location>
        <topology evidence="9">Multi-pass membrane protein</topology>
    </subcellularLocation>
    <subcellularLocation>
        <location evidence="1">Membrane</location>
        <topology evidence="1">Multi-pass membrane protein</topology>
    </subcellularLocation>
</comment>
<protein>
    <recommendedName>
        <fullName evidence="9">Odorant receptor</fullName>
    </recommendedName>
</protein>
<keyword evidence="7 9" id="KW-0675">Receptor</keyword>
<feature type="transmembrane region" description="Helical" evidence="9">
    <location>
        <begin position="132"/>
        <end position="150"/>
    </location>
</feature>
<evidence type="ECO:0000256" key="2">
    <source>
        <dbReference type="ARBA" id="ARBA00022606"/>
    </source>
</evidence>
<accession>A0A835CNL0</accession>
<evidence type="ECO:0000256" key="8">
    <source>
        <dbReference type="ARBA" id="ARBA00023224"/>
    </source>
</evidence>
<feature type="transmembrane region" description="Helical" evidence="9">
    <location>
        <begin position="285"/>
        <end position="304"/>
    </location>
</feature>
<keyword evidence="6 9" id="KW-0472">Membrane</keyword>
<keyword evidence="8 9" id="KW-0807">Transducer</keyword>
<comment type="caution">
    <text evidence="9">Lacks conserved residue(s) required for the propagation of feature annotation.</text>
</comment>
<keyword evidence="11" id="KW-1185">Reference proteome</keyword>
<proteinExistence type="inferred from homology"/>
<dbReference type="EMBL" id="JACMRX010000005">
    <property type="protein sequence ID" value="KAF7989629.1"/>
    <property type="molecule type" value="Genomic_DNA"/>
</dbReference>
<dbReference type="PANTHER" id="PTHR21137:SF26">
    <property type="entry name" value="ODORANT RECEPTOR 10A-RELATED"/>
    <property type="match status" value="1"/>
</dbReference>
<keyword evidence="3 9" id="KW-0812">Transmembrane</keyword>
<evidence type="ECO:0000313" key="10">
    <source>
        <dbReference type="EMBL" id="KAF7989629.1"/>
    </source>
</evidence>
<evidence type="ECO:0000256" key="6">
    <source>
        <dbReference type="ARBA" id="ARBA00023136"/>
    </source>
</evidence>
<sequence>MKEQEDKLKEVKKKVRIFRLVMSGVGIWPYENPTIYYRLLACLVAFLLLQTFCGCINFIVANSDNLMIMLNGMGLSLSISCVMLKGGSLIYFRKDNIRMNKKLEELIDKQMKGPEDVCNVMLEPMVVFARKIFYLIYCLGFGMVLVQWLRPTVAMTKQYMHGYNITYRRPFPSVYPWKIEPGSDLWKFHFFVDSITTWFYFSIAAQIIGQFSALNYEISNLKVEDVNNDKMKDFVERHQDLMDLCQTLGDCNGLIVLVVTLAAAIILCTLSFQCSKMETITVGELTWLLTYIFYKLLQIFLFAWSGEIIKKKSEELRDNVYGIAWTDKADPKVNHAVRFMMHQRPVVLQALGIKPISAELFSGVVNTSMSYFFLLRTISE</sequence>
<evidence type="ECO:0000256" key="3">
    <source>
        <dbReference type="ARBA" id="ARBA00022692"/>
    </source>
</evidence>
<feature type="transmembrane region" description="Helical" evidence="9">
    <location>
        <begin position="195"/>
        <end position="214"/>
    </location>
</feature>
<feature type="transmembrane region" description="Helical" evidence="9">
    <location>
        <begin position="39"/>
        <end position="60"/>
    </location>
</feature>
<evidence type="ECO:0000256" key="4">
    <source>
        <dbReference type="ARBA" id="ARBA00022725"/>
    </source>
</evidence>
<evidence type="ECO:0000256" key="1">
    <source>
        <dbReference type="ARBA" id="ARBA00004141"/>
    </source>
</evidence>
<keyword evidence="4 9" id="KW-0552">Olfaction</keyword>
<dbReference type="GO" id="GO:0005886">
    <property type="term" value="C:plasma membrane"/>
    <property type="evidence" value="ECO:0007669"/>
    <property type="project" value="UniProtKB-SubCell"/>
</dbReference>
<dbReference type="GO" id="GO:0005549">
    <property type="term" value="F:odorant binding"/>
    <property type="evidence" value="ECO:0007669"/>
    <property type="project" value="InterPro"/>
</dbReference>
<dbReference type="Pfam" id="PF02949">
    <property type="entry name" value="7tm_6"/>
    <property type="match status" value="1"/>
</dbReference>
<keyword evidence="2 9" id="KW-0716">Sensory transduction</keyword>
<dbReference type="InterPro" id="IPR004117">
    <property type="entry name" value="7tm6_olfct_rcpt"/>
</dbReference>
<dbReference type="PANTHER" id="PTHR21137">
    <property type="entry name" value="ODORANT RECEPTOR"/>
    <property type="match status" value="1"/>
</dbReference>
<feature type="transmembrane region" description="Helical" evidence="9">
    <location>
        <begin position="254"/>
        <end position="273"/>
    </location>
</feature>
<dbReference type="Proteomes" id="UP000639338">
    <property type="component" value="Unassembled WGS sequence"/>
</dbReference>